<evidence type="ECO:0000256" key="2">
    <source>
        <dbReference type="ARBA" id="ARBA00005135"/>
    </source>
</evidence>
<dbReference type="Gene3D" id="1.10.3870.10">
    <property type="entry name" value="AF1437-like domain superfamily"/>
    <property type="match status" value="1"/>
</dbReference>
<proteinExistence type="predicted"/>
<comment type="cofactor">
    <cofactor evidence="1">
        <name>Mg(2+)</name>
        <dbReference type="ChEBI" id="CHEBI:18420"/>
    </cofactor>
</comment>
<dbReference type="PANTHER" id="PTHR43344:SF2">
    <property type="entry name" value="PHOSPHOSERINE PHOSPHATASE"/>
    <property type="match status" value="1"/>
</dbReference>
<evidence type="ECO:0000256" key="5">
    <source>
        <dbReference type="ARBA" id="ARBA00022723"/>
    </source>
</evidence>
<keyword evidence="8" id="KW-0718">Serine biosynthesis</keyword>
<keyword evidence="7" id="KW-0460">Magnesium</keyword>
<dbReference type="PANTHER" id="PTHR43344">
    <property type="entry name" value="PHOSPHOSERINE PHOSPHATASE"/>
    <property type="match status" value="1"/>
</dbReference>
<evidence type="ECO:0000256" key="6">
    <source>
        <dbReference type="ARBA" id="ARBA00022801"/>
    </source>
</evidence>
<keyword evidence="5" id="KW-0479">Metal-binding</keyword>
<dbReference type="GO" id="GO:0005737">
    <property type="term" value="C:cytoplasm"/>
    <property type="evidence" value="ECO:0007669"/>
    <property type="project" value="TreeGrafter"/>
</dbReference>
<comment type="pathway">
    <text evidence="2">Amino-acid biosynthesis; L-serine biosynthesis; L-serine from 3-phospho-D-glycerate: step 3/3.</text>
</comment>
<dbReference type="InterPro" id="IPR023214">
    <property type="entry name" value="HAD_sf"/>
</dbReference>
<dbReference type="Gene3D" id="3.40.50.1000">
    <property type="entry name" value="HAD superfamily/HAD-like"/>
    <property type="match status" value="1"/>
</dbReference>
<dbReference type="GO" id="GO:0006564">
    <property type="term" value="P:L-serine biosynthetic process"/>
    <property type="evidence" value="ECO:0007669"/>
    <property type="project" value="UniProtKB-KW"/>
</dbReference>
<evidence type="ECO:0000256" key="4">
    <source>
        <dbReference type="ARBA" id="ARBA00022605"/>
    </source>
</evidence>
<evidence type="ECO:0000313" key="9">
    <source>
        <dbReference type="EMBL" id="KKL06123.1"/>
    </source>
</evidence>
<accession>A0A0F9D1Y7</accession>
<dbReference type="GO" id="GO:0036424">
    <property type="term" value="F:L-phosphoserine phosphatase activity"/>
    <property type="evidence" value="ECO:0007669"/>
    <property type="project" value="TreeGrafter"/>
</dbReference>
<keyword evidence="6" id="KW-0378">Hydrolase</keyword>
<keyword evidence="4" id="KW-0028">Amino-acid biosynthesis</keyword>
<reference evidence="9" key="1">
    <citation type="journal article" date="2015" name="Nature">
        <title>Complex archaea that bridge the gap between prokaryotes and eukaryotes.</title>
        <authorList>
            <person name="Spang A."/>
            <person name="Saw J.H."/>
            <person name="Jorgensen S.L."/>
            <person name="Zaremba-Niedzwiedzka K."/>
            <person name="Martijn J."/>
            <person name="Lind A.E."/>
            <person name="van Eijk R."/>
            <person name="Schleper C."/>
            <person name="Guy L."/>
            <person name="Ettema T.J."/>
        </authorList>
    </citation>
    <scope>NUCLEOTIDE SEQUENCE</scope>
</reference>
<dbReference type="AlphaFoldDB" id="A0A0F9D1Y7"/>
<name>A0A0F9D1Y7_9ZZZZ</name>
<organism evidence="9">
    <name type="scientific">marine sediment metagenome</name>
    <dbReference type="NCBI Taxonomy" id="412755"/>
    <lineage>
        <taxon>unclassified sequences</taxon>
        <taxon>metagenomes</taxon>
        <taxon>ecological metagenomes</taxon>
    </lineage>
</organism>
<evidence type="ECO:0000256" key="1">
    <source>
        <dbReference type="ARBA" id="ARBA00001946"/>
    </source>
</evidence>
<feature type="non-terminal residue" evidence="9">
    <location>
        <position position="299"/>
    </location>
</feature>
<gene>
    <name evidence="9" type="ORF">LCGC14_2599190</name>
</gene>
<dbReference type="InterPro" id="IPR050582">
    <property type="entry name" value="HAD-like_SerB"/>
</dbReference>
<evidence type="ECO:0000256" key="8">
    <source>
        <dbReference type="ARBA" id="ARBA00023299"/>
    </source>
</evidence>
<dbReference type="Pfam" id="PF08282">
    <property type="entry name" value="Hydrolase_3"/>
    <property type="match status" value="1"/>
</dbReference>
<comment type="caution">
    <text evidence="9">The sequence shown here is derived from an EMBL/GenBank/DDBJ whole genome shotgun (WGS) entry which is preliminary data.</text>
</comment>
<protein>
    <recommendedName>
        <fullName evidence="3">phosphoserine phosphatase</fullName>
        <ecNumber evidence="3">3.1.3.3</ecNumber>
    </recommendedName>
</protein>
<sequence>MKFNNVCVWDLEGPISTLDFAADLGKILSRKTSLNLQNYDMAAFFRMISNYDDYLIDVPGVKEKLNILDYQPGDTLRLMAPLYVASYSDNELITLAKSNIGLLPGCKKLMSVLHKKWDIYVISTSYSHFAYNVTSALGIPKDHVYCTNINIKKLKEGLTTVENSVNILIREIFQKYLENNKDLDSVIEDLNFFFWKGQESDYTNVMNQVEVRGGKRKELAVEEISRITHTNISEMIALGDSITDIDMLKRLKEEGGIAVSFNGNRYSVERSTIAVTTTNSLGVLPIFQAKDEITHFLTE</sequence>
<dbReference type="EMBL" id="LAZR01043837">
    <property type="protein sequence ID" value="KKL06123.1"/>
    <property type="molecule type" value="Genomic_DNA"/>
</dbReference>
<dbReference type="EC" id="3.1.3.3" evidence="3"/>
<dbReference type="GO" id="GO:0000287">
    <property type="term" value="F:magnesium ion binding"/>
    <property type="evidence" value="ECO:0007669"/>
    <property type="project" value="TreeGrafter"/>
</dbReference>
<evidence type="ECO:0000256" key="7">
    <source>
        <dbReference type="ARBA" id="ARBA00022842"/>
    </source>
</evidence>
<dbReference type="SUPFAM" id="SSF56784">
    <property type="entry name" value="HAD-like"/>
    <property type="match status" value="1"/>
</dbReference>
<dbReference type="InterPro" id="IPR036412">
    <property type="entry name" value="HAD-like_sf"/>
</dbReference>
<evidence type="ECO:0000256" key="3">
    <source>
        <dbReference type="ARBA" id="ARBA00012640"/>
    </source>
</evidence>